<evidence type="ECO:0000313" key="1">
    <source>
        <dbReference type="EMBL" id="RXN02951.1"/>
    </source>
</evidence>
<evidence type="ECO:0000313" key="2">
    <source>
        <dbReference type="Proteomes" id="UP000290572"/>
    </source>
</evidence>
<gene>
    <name evidence="1" type="ORF">ROHU_013591</name>
</gene>
<keyword evidence="2" id="KW-1185">Reference proteome</keyword>
<organism evidence="1 2">
    <name type="scientific">Labeo rohita</name>
    <name type="common">Indian major carp</name>
    <name type="synonym">Cyprinus rohita</name>
    <dbReference type="NCBI Taxonomy" id="84645"/>
    <lineage>
        <taxon>Eukaryota</taxon>
        <taxon>Metazoa</taxon>
        <taxon>Chordata</taxon>
        <taxon>Craniata</taxon>
        <taxon>Vertebrata</taxon>
        <taxon>Euteleostomi</taxon>
        <taxon>Actinopterygii</taxon>
        <taxon>Neopterygii</taxon>
        <taxon>Teleostei</taxon>
        <taxon>Ostariophysi</taxon>
        <taxon>Cypriniformes</taxon>
        <taxon>Cyprinidae</taxon>
        <taxon>Labeoninae</taxon>
        <taxon>Labeonini</taxon>
        <taxon>Labeo</taxon>
    </lineage>
</organism>
<comment type="caution">
    <text evidence="1">The sequence shown here is derived from an EMBL/GenBank/DDBJ whole genome shotgun (WGS) entry which is preliminary data.</text>
</comment>
<sequence>MQQCGNTEKAPAGADTTVAVEKWKKGSCGSSRSYGRVEIQTRLLREQTLLRQCENTEKACAGWENRERAPTGAVTTAPVWKYREAPVGVDTTVAVWKYREGFYAWQWGKQKRLLWVQMLLRLCGNLEKAPGGVGTAAAVRKYREGSCGCGHCCGSVGVRARLLREPGDAGLG</sequence>
<dbReference type="Proteomes" id="UP000290572">
    <property type="component" value="Unassembled WGS sequence"/>
</dbReference>
<dbReference type="EMBL" id="QBIY01013491">
    <property type="protein sequence ID" value="RXN02951.1"/>
    <property type="molecule type" value="Genomic_DNA"/>
</dbReference>
<proteinExistence type="predicted"/>
<reference evidence="1 2" key="1">
    <citation type="submission" date="2018-03" db="EMBL/GenBank/DDBJ databases">
        <title>Draft genome sequence of Rohu Carp (Labeo rohita).</title>
        <authorList>
            <person name="Das P."/>
            <person name="Kushwaha B."/>
            <person name="Joshi C.G."/>
            <person name="Kumar D."/>
            <person name="Nagpure N.S."/>
            <person name="Sahoo L."/>
            <person name="Das S.P."/>
            <person name="Bit A."/>
            <person name="Patnaik S."/>
            <person name="Meher P.K."/>
            <person name="Jayasankar P."/>
            <person name="Koringa P.G."/>
            <person name="Patel N.V."/>
            <person name="Hinsu A.T."/>
            <person name="Kumar R."/>
            <person name="Pandey M."/>
            <person name="Agarwal S."/>
            <person name="Srivastava S."/>
            <person name="Singh M."/>
            <person name="Iquebal M.A."/>
            <person name="Jaiswal S."/>
            <person name="Angadi U.B."/>
            <person name="Kumar N."/>
            <person name="Raza M."/>
            <person name="Shah T.M."/>
            <person name="Rai A."/>
            <person name="Jena J.K."/>
        </authorList>
    </citation>
    <scope>NUCLEOTIDE SEQUENCE [LARGE SCALE GENOMIC DNA]</scope>
    <source>
        <strain evidence="1">DASCIFA01</strain>
        <tissue evidence="1">Testis</tissue>
    </source>
</reference>
<protein>
    <submittedName>
        <fullName evidence="1">Uncharacterized protein</fullName>
    </submittedName>
</protein>
<dbReference type="AlphaFoldDB" id="A0A498L3G3"/>
<accession>A0A498L3G3</accession>
<name>A0A498L3G3_LABRO</name>